<dbReference type="AlphaFoldDB" id="A0A6J4P2T6"/>
<accession>A0A6J4P2T6</accession>
<reference evidence="1" key="1">
    <citation type="submission" date="2020-02" db="EMBL/GenBank/DDBJ databases">
        <authorList>
            <person name="Meier V. D."/>
        </authorList>
    </citation>
    <scope>NUCLEOTIDE SEQUENCE</scope>
    <source>
        <strain evidence="1">AVDCRST_MAG84</strain>
    </source>
</reference>
<dbReference type="InterPro" id="IPR013321">
    <property type="entry name" value="Arc_rbn_hlx_hlx"/>
</dbReference>
<evidence type="ECO:0008006" key="2">
    <source>
        <dbReference type="Google" id="ProtNLM"/>
    </source>
</evidence>
<gene>
    <name evidence="1" type="ORF">AVDCRST_MAG84-6252</name>
</gene>
<evidence type="ECO:0000313" key="1">
    <source>
        <dbReference type="EMBL" id="CAA9403385.1"/>
    </source>
</evidence>
<dbReference type="EMBL" id="CADCTZ010001526">
    <property type="protein sequence ID" value="CAA9403385.1"/>
    <property type="molecule type" value="Genomic_DNA"/>
</dbReference>
<proteinExistence type="predicted"/>
<sequence length="105" mass="12109">MMKIVICAYTDMTRKPAERSAWGENKERYSIFVTPTAMKAIDTRAEALDISRSEFLEQFARQMVGMTDAELKKEDREELTKSVGAKYRFSPRRTCWQGFVSQAQG</sequence>
<organism evidence="1">
    <name type="scientific">uncultured Microcoleus sp</name>
    <dbReference type="NCBI Taxonomy" id="259945"/>
    <lineage>
        <taxon>Bacteria</taxon>
        <taxon>Bacillati</taxon>
        <taxon>Cyanobacteriota</taxon>
        <taxon>Cyanophyceae</taxon>
        <taxon>Oscillatoriophycideae</taxon>
        <taxon>Oscillatoriales</taxon>
        <taxon>Microcoleaceae</taxon>
        <taxon>Microcoleus</taxon>
        <taxon>environmental samples</taxon>
    </lineage>
</organism>
<dbReference type="Gene3D" id="1.10.1220.10">
    <property type="entry name" value="Met repressor-like"/>
    <property type="match status" value="1"/>
</dbReference>
<name>A0A6J4P2T6_9CYAN</name>
<dbReference type="GO" id="GO:0006355">
    <property type="term" value="P:regulation of DNA-templated transcription"/>
    <property type="evidence" value="ECO:0007669"/>
    <property type="project" value="InterPro"/>
</dbReference>
<protein>
    <recommendedName>
        <fullName evidence="2">Ribbon-helix-helix protein CopG domain-containing protein</fullName>
    </recommendedName>
</protein>